<keyword evidence="2" id="KW-1185">Reference proteome</keyword>
<dbReference type="Proteomes" id="UP000039865">
    <property type="component" value="Unassembled WGS sequence"/>
</dbReference>
<gene>
    <name evidence="1" type="primary">Contig18822.g19965</name>
    <name evidence="1" type="ORF">STYLEM_8028</name>
</gene>
<dbReference type="AlphaFoldDB" id="A0A078ADR8"/>
<evidence type="ECO:0000313" key="1">
    <source>
        <dbReference type="EMBL" id="CDW79043.1"/>
    </source>
</evidence>
<evidence type="ECO:0000313" key="2">
    <source>
        <dbReference type="Proteomes" id="UP000039865"/>
    </source>
</evidence>
<name>A0A078ADR8_STYLE</name>
<sequence length="208" mass="24372">MTCFQTLTNLLASQNKNDQQVSQLQTSKIIVKEAIQMNQDQQAIPVQSRNREDNYSNEKLNQLQINNDNASQNVVKNEMKCEICFTIVRLEDLDDHIFGHELEFKDEISYLESDNSQGNENSQNIRNKLEKLNAMKQCLKEITRSQTTNNQYNSSEPGILENLIEQRYNQDQNEEEKQPFQQQDIFNQQEAMHVQMHQDSLFVITKIL</sequence>
<dbReference type="InParanoid" id="A0A078ADR8"/>
<protein>
    <submittedName>
        <fullName evidence="1">Uncharacterized protein</fullName>
    </submittedName>
</protein>
<accession>A0A078ADR8</accession>
<reference evidence="1 2" key="1">
    <citation type="submission" date="2014-06" db="EMBL/GenBank/DDBJ databases">
        <authorList>
            <person name="Swart Estienne"/>
        </authorList>
    </citation>
    <scope>NUCLEOTIDE SEQUENCE [LARGE SCALE GENOMIC DNA]</scope>
    <source>
        <strain evidence="1 2">130c</strain>
    </source>
</reference>
<dbReference type="EMBL" id="CCKQ01007638">
    <property type="protein sequence ID" value="CDW79043.1"/>
    <property type="molecule type" value="Genomic_DNA"/>
</dbReference>
<organism evidence="1 2">
    <name type="scientific">Stylonychia lemnae</name>
    <name type="common">Ciliate</name>
    <dbReference type="NCBI Taxonomy" id="5949"/>
    <lineage>
        <taxon>Eukaryota</taxon>
        <taxon>Sar</taxon>
        <taxon>Alveolata</taxon>
        <taxon>Ciliophora</taxon>
        <taxon>Intramacronucleata</taxon>
        <taxon>Spirotrichea</taxon>
        <taxon>Stichotrichia</taxon>
        <taxon>Sporadotrichida</taxon>
        <taxon>Oxytrichidae</taxon>
        <taxon>Stylonychinae</taxon>
        <taxon>Stylonychia</taxon>
    </lineage>
</organism>
<proteinExistence type="predicted"/>